<dbReference type="Proteomes" id="UP000046395">
    <property type="component" value="Unassembled WGS sequence"/>
</dbReference>
<evidence type="ECO:0000313" key="2">
    <source>
        <dbReference type="WBParaSite" id="TMUE_1000005199.1"/>
    </source>
</evidence>
<evidence type="ECO:0000313" key="1">
    <source>
        <dbReference type="Proteomes" id="UP000046395"/>
    </source>
</evidence>
<reference evidence="1" key="1">
    <citation type="submission" date="2013-11" db="EMBL/GenBank/DDBJ databases">
        <authorList>
            <person name="Aslett M."/>
        </authorList>
    </citation>
    <scope>NUCLEOTIDE SEQUENCE [LARGE SCALE GENOMIC DNA]</scope>
    <source>
        <strain evidence="1">Edinburgh</strain>
    </source>
</reference>
<sequence>MLKVAVRRACWASSSIDVEKLFTDNRVQELLYALTDVLPEKVFRQRQVKSLSRPAYHLMTASQLGKLNTRTMQRAVERLQFPPVLQPYDENVPLLQKDNDLSGHDTAKFVFVDITFGLTHEQRCVVVREPNGDLRGASPEEKDRHLRLYYPKESRQVICPPAFSSPFLEEALDQRKHLFILNWACVQFEPRDPEFIRVCTTVYKDINARELWDDLQSSRFYGPLIFYLALNKDVDRILLSLLNEKKIEAAARIVSLYNLAHHDTASDEWKAIQNSDSEMLKALWQYAERDSQCRPAMETILQSFERQSSEVGEDKHTMNGA</sequence>
<name>A0A5S6QDE1_TRIMR</name>
<dbReference type="PANTHER" id="PTHR13071:SF4">
    <property type="entry name" value="SMALL RIBOSOMAL SUBUNIT PROTEIN MS22"/>
    <property type="match status" value="1"/>
</dbReference>
<keyword evidence="1" id="KW-1185">Reference proteome</keyword>
<dbReference type="STRING" id="70415.A0A5S6QDE1"/>
<dbReference type="GO" id="GO:0005763">
    <property type="term" value="C:mitochondrial small ribosomal subunit"/>
    <property type="evidence" value="ECO:0007669"/>
    <property type="project" value="TreeGrafter"/>
</dbReference>
<dbReference type="GO" id="GO:0003735">
    <property type="term" value="F:structural constituent of ribosome"/>
    <property type="evidence" value="ECO:0007669"/>
    <property type="project" value="TreeGrafter"/>
</dbReference>
<dbReference type="InterPro" id="IPR019374">
    <property type="entry name" value="Ribosomal_mS22"/>
</dbReference>
<proteinExistence type="predicted"/>
<dbReference type="WBParaSite" id="TMUE_1000005199.2">
    <property type="protein sequence ID" value="TMUE_1000005199.2"/>
    <property type="gene ID" value="WBGene00285216"/>
</dbReference>
<accession>A0A5S6QDE1</accession>
<dbReference type="PANTHER" id="PTHR13071">
    <property type="entry name" value="MITOCHONDRIAL 28S RIBOSOMAL PROTEIN S22"/>
    <property type="match status" value="1"/>
</dbReference>
<organism evidence="1 2">
    <name type="scientific">Trichuris muris</name>
    <name type="common">Mouse whipworm</name>
    <dbReference type="NCBI Taxonomy" id="70415"/>
    <lineage>
        <taxon>Eukaryota</taxon>
        <taxon>Metazoa</taxon>
        <taxon>Ecdysozoa</taxon>
        <taxon>Nematoda</taxon>
        <taxon>Enoplea</taxon>
        <taxon>Dorylaimia</taxon>
        <taxon>Trichinellida</taxon>
        <taxon>Trichuridae</taxon>
        <taxon>Trichuris</taxon>
    </lineage>
</organism>
<protein>
    <submittedName>
        <fullName evidence="2">28S ribosomal protein S22, mitochondrial</fullName>
    </submittedName>
</protein>
<reference evidence="1" key="2">
    <citation type="submission" date="2014-03" db="EMBL/GenBank/DDBJ databases">
        <title>The whipworm genome and dual-species transcriptomics of an intimate host-pathogen interaction.</title>
        <authorList>
            <person name="Foth B.J."/>
            <person name="Tsai I.J."/>
            <person name="Reid A.J."/>
            <person name="Bancroft A.J."/>
            <person name="Nichol S."/>
            <person name="Tracey A."/>
            <person name="Holroyd N."/>
            <person name="Cotton J.A."/>
            <person name="Stanley E.J."/>
            <person name="Zarowiecki M."/>
            <person name="Liu J.Z."/>
            <person name="Huckvale T."/>
            <person name="Cooper P.J."/>
            <person name="Grencis R.K."/>
            <person name="Berriman M."/>
        </authorList>
    </citation>
    <scope>NUCLEOTIDE SEQUENCE [LARGE SCALE GENOMIC DNA]</scope>
    <source>
        <strain evidence="1">Edinburgh</strain>
    </source>
</reference>
<dbReference type="WBParaSite" id="TMUE_1000005199.1">
    <property type="protein sequence ID" value="TMUE_1000005199.1"/>
    <property type="gene ID" value="WBGene00285216"/>
</dbReference>
<dbReference type="AlphaFoldDB" id="A0A5S6QDE1"/>
<reference evidence="2" key="3">
    <citation type="submission" date="2019-12" db="UniProtKB">
        <authorList>
            <consortium name="WormBaseParasite"/>
        </authorList>
    </citation>
    <scope>IDENTIFICATION</scope>
</reference>
<dbReference type="Pfam" id="PF10245">
    <property type="entry name" value="MRP-S22"/>
    <property type="match status" value="1"/>
</dbReference>